<dbReference type="RefSeq" id="WP_344249555.1">
    <property type="nucleotide sequence ID" value="NZ_BAAAPM010000008.1"/>
</dbReference>
<keyword evidence="4" id="KW-0732">Signal</keyword>
<dbReference type="InterPro" id="IPR011496">
    <property type="entry name" value="O-GlcNAcase_cat"/>
</dbReference>
<dbReference type="PROSITE" id="PS52009">
    <property type="entry name" value="GH84"/>
    <property type="match status" value="1"/>
</dbReference>
<evidence type="ECO:0000256" key="4">
    <source>
        <dbReference type="SAM" id="SignalP"/>
    </source>
</evidence>
<feature type="domain" description="GH84" evidence="5">
    <location>
        <begin position="198"/>
        <end position="480"/>
    </location>
</feature>
<dbReference type="PANTHER" id="PTHR13170">
    <property type="entry name" value="O-GLCNACASE"/>
    <property type="match status" value="1"/>
</dbReference>
<dbReference type="Gene3D" id="3.20.20.80">
    <property type="entry name" value="Glycosidases"/>
    <property type="match status" value="1"/>
</dbReference>
<comment type="similarity">
    <text evidence="3">Belongs to the glycosyl hydrolase 84 family.</text>
</comment>
<dbReference type="SUPFAM" id="SSF55545">
    <property type="entry name" value="beta-N-acetylhexosaminidase-like domain"/>
    <property type="match status" value="1"/>
</dbReference>
<dbReference type="PANTHER" id="PTHR13170:SF16">
    <property type="entry name" value="PROTEIN O-GLCNACASE"/>
    <property type="match status" value="1"/>
</dbReference>
<evidence type="ECO:0000259" key="5">
    <source>
        <dbReference type="PROSITE" id="PS52009"/>
    </source>
</evidence>
<dbReference type="Pfam" id="PF07555">
    <property type="entry name" value="NAGidase"/>
    <property type="match status" value="1"/>
</dbReference>
<keyword evidence="2 3" id="KW-0326">Glycosidase</keyword>
<reference evidence="7" key="1">
    <citation type="journal article" date="2019" name="Int. J. Syst. Evol. Microbiol.">
        <title>The Global Catalogue of Microorganisms (GCM) 10K type strain sequencing project: providing services to taxonomists for standard genome sequencing and annotation.</title>
        <authorList>
            <consortium name="The Broad Institute Genomics Platform"/>
            <consortium name="The Broad Institute Genome Sequencing Center for Infectious Disease"/>
            <person name="Wu L."/>
            <person name="Ma J."/>
        </authorList>
    </citation>
    <scope>NUCLEOTIDE SEQUENCE [LARGE SCALE GENOMIC DNA]</scope>
    <source>
        <strain evidence="7">JCM 15589</strain>
    </source>
</reference>
<evidence type="ECO:0000256" key="3">
    <source>
        <dbReference type="PROSITE-ProRule" id="PRU01353"/>
    </source>
</evidence>
<dbReference type="InterPro" id="IPR029018">
    <property type="entry name" value="Hex-like_dom2"/>
</dbReference>
<keyword evidence="1 3" id="KW-0378">Hydrolase</keyword>
<dbReference type="Proteomes" id="UP001501138">
    <property type="component" value="Unassembled WGS sequence"/>
</dbReference>
<name>A0ABP4VRB5_9MICO</name>
<feature type="chain" id="PRO_5046374692" evidence="4">
    <location>
        <begin position="27"/>
        <end position="663"/>
    </location>
</feature>
<dbReference type="Gene3D" id="1.20.58.460">
    <property type="entry name" value="Hyaluronidase post-catalytic domain-like"/>
    <property type="match status" value="1"/>
</dbReference>
<evidence type="ECO:0000256" key="1">
    <source>
        <dbReference type="ARBA" id="ARBA00022801"/>
    </source>
</evidence>
<dbReference type="Pfam" id="PF02838">
    <property type="entry name" value="Glyco_hydro_20b"/>
    <property type="match status" value="1"/>
</dbReference>
<dbReference type="InterPro" id="IPR017853">
    <property type="entry name" value="GH"/>
</dbReference>
<dbReference type="SUPFAM" id="SSF140657">
    <property type="entry name" value="Hyaluronidase post-catalytic domain-like"/>
    <property type="match status" value="1"/>
</dbReference>
<proteinExistence type="inferred from homology"/>
<organism evidence="6 7">
    <name type="scientific">Isoptericola hypogeus</name>
    <dbReference type="NCBI Taxonomy" id="300179"/>
    <lineage>
        <taxon>Bacteria</taxon>
        <taxon>Bacillati</taxon>
        <taxon>Actinomycetota</taxon>
        <taxon>Actinomycetes</taxon>
        <taxon>Micrococcales</taxon>
        <taxon>Promicromonosporaceae</taxon>
        <taxon>Isoptericola</taxon>
    </lineage>
</organism>
<keyword evidence="7" id="KW-1185">Reference proteome</keyword>
<dbReference type="InterPro" id="IPR051822">
    <property type="entry name" value="Glycosyl_Hydrolase_84"/>
</dbReference>
<evidence type="ECO:0000256" key="2">
    <source>
        <dbReference type="ARBA" id="ARBA00023295"/>
    </source>
</evidence>
<dbReference type="InterPro" id="IPR015882">
    <property type="entry name" value="HEX_bac_N"/>
</dbReference>
<dbReference type="EMBL" id="BAAAPM010000008">
    <property type="protein sequence ID" value="GAA1734002.1"/>
    <property type="molecule type" value="Genomic_DNA"/>
</dbReference>
<dbReference type="SUPFAM" id="SSF51445">
    <property type="entry name" value="(Trans)glycosidases"/>
    <property type="match status" value="1"/>
</dbReference>
<feature type="signal peptide" evidence="4">
    <location>
        <begin position="1"/>
        <end position="26"/>
    </location>
</feature>
<sequence>MTTRARHRTGAALLAAATLFATAVVAQPATATTPAATASRDDLPTISPAPQEAWRSGRDVRLGDGVDVVVGDSTDPAALDALVTALRAHGVDRVRTRDDSARGRAALQIRLGDAEDASARAAGVTVPEHAEAYAIRVEARGGGHDHGRQAKGLDVVTLAGSDPAGQFYAVQSLEQLVVGSGHRARIAGATVRDFPAMPLRGTIEGFYGEPWTHAERLDQLEFYGDVKANTYVYAPKDDPYHREQWREEYPAEKLAELTELVEAATANHVRFTFALSPGNSVCYSSESDMAALEAKFQALYDVGVRAFSVPLDDIDYSTWACDADREAYGDPSPAAAGRAQADFLTRVQQGWIETHDGAQPLQMVPTEYYNTTESPYKAALREMDGDVVVMWTGNDVVPQSISVDQAIEADTVFGGPTFLWDNYPVNDYGQSSGRLLLAPYDKREPGLSDHLAGLVSNPMNQAAASKVAVFGMLDFAWNDRAYDRDRSWVEAMRYLAHDDRRAVEALLAFGDLNHLAPSFGDPWQPQAPALAADVEDFWERWTSGDRQAAVDGLRERAELIASVPETLRSGSVDPAFVSDAAPWLDANQLWGDALVATLGAAQAELDGDASARDALLSGAQASADAAAQVIVDPPDNRWGAAPVKLGDGVLDTFLVDLAADLRI</sequence>
<gene>
    <name evidence="6" type="ORF">GCM10009809_31680</name>
</gene>
<comment type="caution">
    <text evidence="6">The sequence shown here is derived from an EMBL/GenBank/DDBJ whole genome shotgun (WGS) entry which is preliminary data.</text>
</comment>
<feature type="active site" description="Proton donor" evidence="3">
    <location>
        <position position="313"/>
    </location>
</feature>
<protein>
    <submittedName>
        <fullName evidence="6">Beta-N-acetylglucosaminidase domain-containing protein</fullName>
    </submittedName>
</protein>
<evidence type="ECO:0000313" key="6">
    <source>
        <dbReference type="EMBL" id="GAA1734002.1"/>
    </source>
</evidence>
<evidence type="ECO:0000313" key="7">
    <source>
        <dbReference type="Proteomes" id="UP001501138"/>
    </source>
</evidence>
<dbReference type="Gene3D" id="3.30.379.10">
    <property type="entry name" value="Chitobiase/beta-hexosaminidase domain 2-like"/>
    <property type="match status" value="1"/>
</dbReference>
<accession>A0ABP4VRB5</accession>